<dbReference type="PANTHER" id="PTHR42919">
    <property type="entry name" value="N-ALPHA-ACETYLTRANSFERASE"/>
    <property type="match status" value="1"/>
</dbReference>
<dbReference type="AlphaFoldDB" id="A0A9W5XMX4"/>
<name>A0A9W5XMX4_9ACTN</name>
<dbReference type="GO" id="GO:0031415">
    <property type="term" value="C:NatA complex"/>
    <property type="evidence" value="ECO:0007669"/>
    <property type="project" value="TreeGrafter"/>
</dbReference>
<dbReference type="GO" id="GO:0008080">
    <property type="term" value="F:N-acetyltransferase activity"/>
    <property type="evidence" value="ECO:0007669"/>
    <property type="project" value="TreeGrafter"/>
</dbReference>
<accession>A0A9W5XMX4</accession>
<evidence type="ECO:0000313" key="3">
    <source>
        <dbReference type="EMBL" id="GIJ35358.1"/>
    </source>
</evidence>
<dbReference type="SUPFAM" id="SSF55729">
    <property type="entry name" value="Acyl-CoA N-acyltransferases (Nat)"/>
    <property type="match status" value="1"/>
</dbReference>
<comment type="caution">
    <text evidence="3">The sequence shown here is derived from an EMBL/GenBank/DDBJ whole genome shotgun (WGS) entry which is preliminary data.</text>
</comment>
<dbReference type="PROSITE" id="PS51186">
    <property type="entry name" value="GNAT"/>
    <property type="match status" value="1"/>
</dbReference>
<evidence type="ECO:0000256" key="1">
    <source>
        <dbReference type="SAM" id="MobiDB-lite"/>
    </source>
</evidence>
<dbReference type="InterPro" id="IPR000182">
    <property type="entry name" value="GNAT_dom"/>
</dbReference>
<dbReference type="Proteomes" id="UP000607311">
    <property type="component" value="Unassembled WGS sequence"/>
</dbReference>
<dbReference type="InterPro" id="IPR051556">
    <property type="entry name" value="N-term/lysine_N-AcTrnsfr"/>
</dbReference>
<dbReference type="EMBL" id="BOPD01000029">
    <property type="protein sequence ID" value="GIJ35358.1"/>
    <property type="molecule type" value="Genomic_DNA"/>
</dbReference>
<sequence length="187" mass="19827">MLPPGRGTDDDAEPVTDATGDAAMSPLDDLMIRAAHRVDLDGLGELAGSQDRAEVRLQAAGRGEEAMLVAVAADRVVGVVSVRWRDGCDTPNPWLYGLAVVAPARRRGVGRALVAASEAAGAARGADAMSLDVDVDDEAAVSFYQRLGYVIVRPHQHRWRAVDPRTGAVTGEGTAPTWIMRRHLPVA</sequence>
<dbReference type="Gene3D" id="3.40.630.30">
    <property type="match status" value="1"/>
</dbReference>
<evidence type="ECO:0000313" key="4">
    <source>
        <dbReference type="Proteomes" id="UP000607311"/>
    </source>
</evidence>
<feature type="region of interest" description="Disordered" evidence="1">
    <location>
        <begin position="1"/>
        <end position="23"/>
    </location>
</feature>
<dbReference type="InterPro" id="IPR016181">
    <property type="entry name" value="Acyl_CoA_acyltransferase"/>
</dbReference>
<evidence type="ECO:0000259" key="2">
    <source>
        <dbReference type="PROSITE" id="PS51186"/>
    </source>
</evidence>
<dbReference type="Pfam" id="PF00583">
    <property type="entry name" value="Acetyltransf_1"/>
    <property type="match status" value="1"/>
</dbReference>
<dbReference type="CDD" id="cd04301">
    <property type="entry name" value="NAT_SF"/>
    <property type="match status" value="1"/>
</dbReference>
<protein>
    <recommendedName>
        <fullName evidence="2">N-acetyltransferase domain-containing protein</fullName>
    </recommendedName>
</protein>
<feature type="domain" description="N-acetyltransferase" evidence="2">
    <location>
        <begin position="30"/>
        <end position="185"/>
    </location>
</feature>
<reference evidence="3" key="1">
    <citation type="submission" date="2021-01" db="EMBL/GenBank/DDBJ databases">
        <title>Whole genome shotgun sequence of Verrucosispora sediminis NBRC 107745.</title>
        <authorList>
            <person name="Komaki H."/>
            <person name="Tamura T."/>
        </authorList>
    </citation>
    <scope>NUCLEOTIDE SEQUENCE</scope>
    <source>
        <strain evidence="3">NBRC 107745</strain>
    </source>
</reference>
<proteinExistence type="predicted"/>
<organism evidence="3 4">
    <name type="scientific">Micromonospora sediminimaris</name>
    <dbReference type="NCBI Taxonomy" id="547162"/>
    <lineage>
        <taxon>Bacteria</taxon>
        <taxon>Bacillati</taxon>
        <taxon>Actinomycetota</taxon>
        <taxon>Actinomycetes</taxon>
        <taxon>Micromonosporales</taxon>
        <taxon>Micromonosporaceae</taxon>
        <taxon>Micromonospora</taxon>
    </lineage>
</organism>
<dbReference type="PANTHER" id="PTHR42919:SF20">
    <property type="entry name" value="GCN5-RELATED N-ACETYLTRANSFERASE 10, CHLOROPLASTIC"/>
    <property type="match status" value="1"/>
</dbReference>
<dbReference type="GO" id="GO:0007064">
    <property type="term" value="P:mitotic sister chromatid cohesion"/>
    <property type="evidence" value="ECO:0007669"/>
    <property type="project" value="TreeGrafter"/>
</dbReference>
<gene>
    <name evidence="3" type="ORF">Vse01_45060</name>
</gene>
<keyword evidence="4" id="KW-1185">Reference proteome</keyword>